<proteinExistence type="predicted"/>
<sequence>MNQQSVTVNGVYGAKNPHSEKPKKFKGVDSKRWHQKMFYLTTMNLTNVIKEEVPVADEDLIPKETLSAIDAWKHSEFCCRNYILNSLDDNSSIL</sequence>
<reference evidence="2 3" key="1">
    <citation type="journal article" date="2022" name="G3 (Bethesda)">
        <title>Whole-genome sequence and methylome profiling of the almond [Prunus dulcis (Mill.) D.A. Webb] cultivar 'Nonpareil'.</title>
        <authorList>
            <person name="D'Amico-Willman K.M."/>
            <person name="Ouma W.Z."/>
            <person name="Meulia T."/>
            <person name="Sideli G.M."/>
            <person name="Gradziel T.M."/>
            <person name="Fresnedo-Ramirez J."/>
        </authorList>
    </citation>
    <scope>NUCLEOTIDE SEQUENCE [LARGE SCALE GENOMIC DNA]</scope>
    <source>
        <strain evidence="2">Clone GOH B32 T37-40</strain>
    </source>
</reference>
<dbReference type="Proteomes" id="UP001054821">
    <property type="component" value="Chromosome 6"/>
</dbReference>
<dbReference type="AlphaFoldDB" id="A0AAD4YVT5"/>
<evidence type="ECO:0000313" key="2">
    <source>
        <dbReference type="EMBL" id="KAI5323230.1"/>
    </source>
</evidence>
<dbReference type="EMBL" id="JAJFAZ020000006">
    <property type="protein sequence ID" value="KAI5323230.1"/>
    <property type="molecule type" value="Genomic_DNA"/>
</dbReference>
<evidence type="ECO:0000256" key="1">
    <source>
        <dbReference type="SAM" id="MobiDB-lite"/>
    </source>
</evidence>
<feature type="compositionally biased region" description="Basic and acidic residues" evidence="1">
    <location>
        <begin position="17"/>
        <end position="28"/>
    </location>
</feature>
<organism evidence="2 3">
    <name type="scientific">Prunus dulcis</name>
    <name type="common">Almond</name>
    <name type="synonym">Amygdalus dulcis</name>
    <dbReference type="NCBI Taxonomy" id="3755"/>
    <lineage>
        <taxon>Eukaryota</taxon>
        <taxon>Viridiplantae</taxon>
        <taxon>Streptophyta</taxon>
        <taxon>Embryophyta</taxon>
        <taxon>Tracheophyta</taxon>
        <taxon>Spermatophyta</taxon>
        <taxon>Magnoliopsida</taxon>
        <taxon>eudicotyledons</taxon>
        <taxon>Gunneridae</taxon>
        <taxon>Pentapetalae</taxon>
        <taxon>rosids</taxon>
        <taxon>fabids</taxon>
        <taxon>Rosales</taxon>
        <taxon>Rosaceae</taxon>
        <taxon>Amygdaloideae</taxon>
        <taxon>Amygdaleae</taxon>
        <taxon>Prunus</taxon>
    </lineage>
</organism>
<comment type="caution">
    <text evidence="2">The sequence shown here is derived from an EMBL/GenBank/DDBJ whole genome shotgun (WGS) entry which is preliminary data.</text>
</comment>
<keyword evidence="3" id="KW-1185">Reference proteome</keyword>
<name>A0AAD4YVT5_PRUDU</name>
<gene>
    <name evidence="2" type="ORF">L3X38_032302</name>
</gene>
<protein>
    <submittedName>
        <fullName evidence="2">Uncharacterized protein</fullName>
    </submittedName>
</protein>
<evidence type="ECO:0000313" key="3">
    <source>
        <dbReference type="Proteomes" id="UP001054821"/>
    </source>
</evidence>
<accession>A0AAD4YVT5</accession>
<feature type="region of interest" description="Disordered" evidence="1">
    <location>
        <begin position="1"/>
        <end position="28"/>
    </location>
</feature>